<dbReference type="RefSeq" id="WP_210036614.1">
    <property type="nucleotide sequence ID" value="NZ_JAGINU010000002.1"/>
</dbReference>
<proteinExistence type="predicted"/>
<dbReference type="Gene3D" id="3.30.310.70">
    <property type="entry name" value="TT1751-like domain"/>
    <property type="match status" value="1"/>
</dbReference>
<dbReference type="PIRSF" id="PIRSF021774">
    <property type="entry name" value="UCP021774"/>
    <property type="match status" value="1"/>
</dbReference>
<sequence length="130" mass="13293">MQIAHTVEVDLGHQQAIDAVTAALAEQGFGVLTTIDIKATLAAKLGEHVDDYTILGACNPGLAHAALSASPEVGLLLPCNVTVRRAEGRTIVQAVDPGSLLSIAVGDQAELADTAADAGNRLRTALDSLT</sequence>
<feature type="domain" description="DUF302" evidence="1">
    <location>
        <begin position="35"/>
        <end position="97"/>
    </location>
</feature>
<name>A0ABS4W5G2_9PSEU</name>
<dbReference type="InterPro" id="IPR005180">
    <property type="entry name" value="DUF302"/>
</dbReference>
<dbReference type="CDD" id="cd14797">
    <property type="entry name" value="DUF302"/>
    <property type="match status" value="1"/>
</dbReference>
<gene>
    <name evidence="2" type="ORF">JOF36_007218</name>
</gene>
<accession>A0ABS4W5G2</accession>
<evidence type="ECO:0000259" key="1">
    <source>
        <dbReference type="Pfam" id="PF03625"/>
    </source>
</evidence>
<dbReference type="Proteomes" id="UP001519295">
    <property type="component" value="Unassembled WGS sequence"/>
</dbReference>
<organism evidence="2 3">
    <name type="scientific">Pseudonocardia parietis</name>
    <dbReference type="NCBI Taxonomy" id="570936"/>
    <lineage>
        <taxon>Bacteria</taxon>
        <taxon>Bacillati</taxon>
        <taxon>Actinomycetota</taxon>
        <taxon>Actinomycetes</taxon>
        <taxon>Pseudonocardiales</taxon>
        <taxon>Pseudonocardiaceae</taxon>
        <taxon>Pseudonocardia</taxon>
    </lineage>
</organism>
<dbReference type="SUPFAM" id="SSF103247">
    <property type="entry name" value="TT1751-like"/>
    <property type="match status" value="1"/>
</dbReference>
<protein>
    <submittedName>
        <fullName evidence="2">Uncharacterized protein (DUF302 family)</fullName>
    </submittedName>
</protein>
<dbReference type="EMBL" id="JAGINU010000002">
    <property type="protein sequence ID" value="MBP2371445.1"/>
    <property type="molecule type" value="Genomic_DNA"/>
</dbReference>
<evidence type="ECO:0000313" key="3">
    <source>
        <dbReference type="Proteomes" id="UP001519295"/>
    </source>
</evidence>
<dbReference type="InterPro" id="IPR016796">
    <property type="entry name" value="UCP021774"/>
</dbReference>
<dbReference type="PANTHER" id="PTHR38342">
    <property type="entry name" value="SLR5037 PROTEIN"/>
    <property type="match status" value="1"/>
</dbReference>
<dbReference type="InterPro" id="IPR035923">
    <property type="entry name" value="TT1751-like_sf"/>
</dbReference>
<evidence type="ECO:0000313" key="2">
    <source>
        <dbReference type="EMBL" id="MBP2371445.1"/>
    </source>
</evidence>
<dbReference type="PANTHER" id="PTHR38342:SF1">
    <property type="entry name" value="SLR5037 PROTEIN"/>
    <property type="match status" value="1"/>
</dbReference>
<comment type="caution">
    <text evidence="2">The sequence shown here is derived from an EMBL/GenBank/DDBJ whole genome shotgun (WGS) entry which is preliminary data.</text>
</comment>
<reference evidence="2 3" key="1">
    <citation type="submission" date="2021-03" db="EMBL/GenBank/DDBJ databases">
        <title>Sequencing the genomes of 1000 actinobacteria strains.</title>
        <authorList>
            <person name="Klenk H.-P."/>
        </authorList>
    </citation>
    <scope>NUCLEOTIDE SEQUENCE [LARGE SCALE GENOMIC DNA]</scope>
    <source>
        <strain evidence="2 3">DSM 45256</strain>
    </source>
</reference>
<keyword evidence="3" id="KW-1185">Reference proteome</keyword>
<dbReference type="Pfam" id="PF03625">
    <property type="entry name" value="DUF302"/>
    <property type="match status" value="1"/>
</dbReference>